<evidence type="ECO:0000313" key="3">
    <source>
        <dbReference type="Proteomes" id="UP000815677"/>
    </source>
</evidence>
<name>A0ABQ0L5H1_MYCCL</name>
<gene>
    <name evidence="2" type="ORF">MCHLO_03889</name>
</gene>
<evidence type="ECO:0000256" key="1">
    <source>
        <dbReference type="SAM" id="MobiDB-lite"/>
    </source>
</evidence>
<accession>A0ABQ0L5H1</accession>
<proteinExistence type="predicted"/>
<dbReference type="EMBL" id="DF842343">
    <property type="protein sequence ID" value="GAT46356.1"/>
    <property type="molecule type" value="Genomic_DNA"/>
</dbReference>
<feature type="compositionally biased region" description="Polar residues" evidence="1">
    <location>
        <begin position="195"/>
        <end position="208"/>
    </location>
</feature>
<organism evidence="2 3">
    <name type="scientific">Mycena chlorophos</name>
    <name type="common">Agaric fungus</name>
    <name type="synonym">Agaricus chlorophos</name>
    <dbReference type="NCBI Taxonomy" id="658473"/>
    <lineage>
        <taxon>Eukaryota</taxon>
        <taxon>Fungi</taxon>
        <taxon>Dikarya</taxon>
        <taxon>Basidiomycota</taxon>
        <taxon>Agaricomycotina</taxon>
        <taxon>Agaricomycetes</taxon>
        <taxon>Agaricomycetidae</taxon>
        <taxon>Agaricales</taxon>
        <taxon>Marasmiineae</taxon>
        <taxon>Mycenaceae</taxon>
        <taxon>Mycena</taxon>
    </lineage>
</organism>
<protein>
    <submittedName>
        <fullName evidence="2">Uncharacterized protein</fullName>
    </submittedName>
</protein>
<dbReference type="Proteomes" id="UP000815677">
    <property type="component" value="Unassembled WGS sequence"/>
</dbReference>
<feature type="compositionally biased region" description="Acidic residues" evidence="1">
    <location>
        <begin position="210"/>
        <end position="229"/>
    </location>
</feature>
<reference evidence="2" key="1">
    <citation type="submission" date="2014-09" db="EMBL/GenBank/DDBJ databases">
        <title>Genome sequence of the luminous mushroom Mycena chlorophos for searching fungal bioluminescence genes.</title>
        <authorList>
            <person name="Tanaka Y."/>
            <person name="Kasuga D."/>
            <person name="Oba Y."/>
            <person name="Hase S."/>
            <person name="Sato K."/>
            <person name="Oba Y."/>
            <person name="Sakakibara Y."/>
        </authorList>
    </citation>
    <scope>NUCLEOTIDE SEQUENCE</scope>
</reference>
<keyword evidence="3" id="KW-1185">Reference proteome</keyword>
<feature type="region of interest" description="Disordered" evidence="1">
    <location>
        <begin position="191"/>
        <end position="229"/>
    </location>
</feature>
<evidence type="ECO:0000313" key="2">
    <source>
        <dbReference type="EMBL" id="GAT46356.1"/>
    </source>
</evidence>
<sequence>MPLHLNLTHGPSKKVPVSRTSPIELRSALRTLQSALSARDIRIDCLGNDHKTKQNTRARRNNAEAFIARRCSTVVRHFVRVELRGGSKSAWKHEFWSAWTRFQRQKAAQGIERRQKAKERRLAADAKLAAIVVELDLDTIESMSRDKLREQLQDHREIRRNDILLTKKWKDHDMRRMGGCREAKLRVLQRWGSYQPKTPSASQQSTNGIELDDEDEIRENDADWEDIDM</sequence>